<sequence length="74" mass="8134">MDVVHDLCIQQTDVAPCTGPFLRISPLTSGLVESRYHDTVLAAPQSSRVVPPEGVIGRFEAFLDQLGWIRRISA</sequence>
<comment type="caution">
    <text evidence="1">The sequence shown here is derived from an EMBL/GenBank/DDBJ whole genome shotgun (WGS) entry which is preliminary data.</text>
</comment>
<evidence type="ECO:0000313" key="1">
    <source>
        <dbReference type="EMBL" id="PSJ40531.1"/>
    </source>
</evidence>
<name>A0A2P7QRD8_9SPHN</name>
<dbReference type="EMBL" id="PXYI01000003">
    <property type="protein sequence ID" value="PSJ40531.1"/>
    <property type="molecule type" value="Genomic_DNA"/>
</dbReference>
<keyword evidence="2" id="KW-1185">Reference proteome</keyword>
<reference evidence="1 2" key="1">
    <citation type="submission" date="2018-03" db="EMBL/GenBank/DDBJ databases">
        <title>The draft genome of Sphingosinicella sp. GL-C-18.</title>
        <authorList>
            <person name="Liu L."/>
            <person name="Li L."/>
            <person name="Liang L."/>
            <person name="Zhang X."/>
            <person name="Wang T."/>
        </authorList>
    </citation>
    <scope>NUCLEOTIDE SEQUENCE [LARGE SCALE GENOMIC DNA]</scope>
    <source>
        <strain evidence="1 2">GL-C-18</strain>
    </source>
</reference>
<accession>A0A2P7QRD8</accession>
<evidence type="ECO:0000313" key="2">
    <source>
        <dbReference type="Proteomes" id="UP000241167"/>
    </source>
</evidence>
<proteinExistence type="predicted"/>
<organism evidence="1 2">
    <name type="scientific">Allosphingosinicella deserti</name>
    <dbReference type="NCBI Taxonomy" id="2116704"/>
    <lineage>
        <taxon>Bacteria</taxon>
        <taxon>Pseudomonadati</taxon>
        <taxon>Pseudomonadota</taxon>
        <taxon>Alphaproteobacteria</taxon>
        <taxon>Sphingomonadales</taxon>
        <taxon>Sphingomonadaceae</taxon>
        <taxon>Allosphingosinicella</taxon>
    </lineage>
</organism>
<dbReference type="Proteomes" id="UP000241167">
    <property type="component" value="Unassembled WGS sequence"/>
</dbReference>
<dbReference type="AlphaFoldDB" id="A0A2P7QRD8"/>
<protein>
    <submittedName>
        <fullName evidence="1">Uncharacterized protein</fullName>
    </submittedName>
</protein>
<gene>
    <name evidence="1" type="ORF">C7I55_09365</name>
</gene>